<keyword evidence="6" id="KW-0378">Hydrolase</keyword>
<accession>A0A699HD97</accession>
<dbReference type="Gene3D" id="3.30.70.270">
    <property type="match status" value="1"/>
</dbReference>
<dbReference type="EC" id="2.7.7.49" evidence="1"/>
<dbReference type="InterPro" id="IPR043128">
    <property type="entry name" value="Rev_trsase/Diguanyl_cyclase"/>
</dbReference>
<dbReference type="EMBL" id="BKCJ010138512">
    <property type="protein sequence ID" value="GEX91255.1"/>
    <property type="molecule type" value="Genomic_DNA"/>
</dbReference>
<evidence type="ECO:0000256" key="6">
    <source>
        <dbReference type="ARBA" id="ARBA00022801"/>
    </source>
</evidence>
<feature type="domain" description="Integrase catalytic" evidence="9">
    <location>
        <begin position="1055"/>
        <end position="1264"/>
    </location>
</feature>
<dbReference type="SUPFAM" id="SSF53098">
    <property type="entry name" value="Ribonuclease H-like"/>
    <property type="match status" value="1"/>
</dbReference>
<dbReference type="InterPro" id="IPR053134">
    <property type="entry name" value="RNA-dir_DNA_polymerase"/>
</dbReference>
<evidence type="ECO:0000256" key="8">
    <source>
        <dbReference type="SAM" id="MobiDB-lite"/>
    </source>
</evidence>
<dbReference type="Gene3D" id="2.40.70.10">
    <property type="entry name" value="Acid Proteases"/>
    <property type="match status" value="1"/>
</dbReference>
<dbReference type="Pfam" id="PF03732">
    <property type="entry name" value="Retrotrans_gag"/>
    <property type="match status" value="1"/>
</dbReference>
<dbReference type="InterPro" id="IPR043502">
    <property type="entry name" value="DNA/RNA_pol_sf"/>
</dbReference>
<keyword evidence="7" id="KW-0695">RNA-directed DNA polymerase</keyword>
<name>A0A699HD97_TANCI</name>
<dbReference type="PROSITE" id="PS50994">
    <property type="entry name" value="INTEGRASE"/>
    <property type="match status" value="1"/>
</dbReference>
<dbReference type="InterPro" id="IPR005162">
    <property type="entry name" value="Retrotrans_gag_dom"/>
</dbReference>
<evidence type="ECO:0000256" key="3">
    <source>
        <dbReference type="ARBA" id="ARBA00022695"/>
    </source>
</evidence>
<dbReference type="GO" id="GO:0016787">
    <property type="term" value="F:hydrolase activity"/>
    <property type="evidence" value="ECO:0007669"/>
    <property type="project" value="UniProtKB-KW"/>
</dbReference>
<dbReference type="InterPro" id="IPR012337">
    <property type="entry name" value="RNaseH-like_sf"/>
</dbReference>
<evidence type="ECO:0000256" key="4">
    <source>
        <dbReference type="ARBA" id="ARBA00022722"/>
    </source>
</evidence>
<dbReference type="Pfam" id="PF17917">
    <property type="entry name" value="RT_RNaseH"/>
    <property type="match status" value="1"/>
</dbReference>
<protein>
    <recommendedName>
        <fullName evidence="1">RNA-directed DNA polymerase</fullName>
        <ecNumber evidence="1">2.7.7.49</ecNumber>
    </recommendedName>
</protein>
<keyword evidence="4" id="KW-0540">Nuclease</keyword>
<evidence type="ECO:0000259" key="9">
    <source>
        <dbReference type="PROSITE" id="PS50994"/>
    </source>
</evidence>
<keyword evidence="5" id="KW-0255">Endonuclease</keyword>
<dbReference type="Gene3D" id="3.30.420.10">
    <property type="entry name" value="Ribonuclease H-like superfamily/Ribonuclease H"/>
    <property type="match status" value="1"/>
</dbReference>
<evidence type="ECO:0000256" key="1">
    <source>
        <dbReference type="ARBA" id="ARBA00012493"/>
    </source>
</evidence>
<dbReference type="AlphaFoldDB" id="A0A699HD97"/>
<sequence length="1270" mass="143563">MSTRSSARNLFPPLDNPELTIRRRSHADPTLLNDFEMAAKGTCDLPVPDPRTIEELCQPSLNGRGSPIALIAIQTTKFRLKNDMIQQVQNSCQFHGLPGDDANKHLDKFLHVTQSIKMNGQMAKTFLEKYFPPSKVTKLRNEITNFRQRPDESLFEAWERYKLSFDRCPNHNMLPVTQIDTFYNGLTLRHHDTINAAAGGNFMKIHPEECYDLIENMTAHHNDWDTSAQRSESSTSITSSSNLEIAALKAEMAEINKNLMRVLQVNQQVKAVTPNCETCGGTYSFNDCPATIGQTQNVYAVGAYQANLKNMQTNMTSLTNSNIELKNMFGQFMKMNTASSLSSGTLPVEHENKATKDTVHPTNNGSTKDVQPLVVQTESLILNSEPVVAPIIEPIVALISDPKPNQRPSIPYPSGLHDQKLRDKPNNQREKFFQIFKDLNFNISFADALILKPKFGPTIKTLLTNKDKLSELARTPLNEHCSTVLLKKLPERLGGPGKFLIMCDFLGMAECLALADLGASINLMPLSVWNKLSLPDLSPTCMTLELADHSISRSVGVDENVFVKTGRALIDGFKGELTLRVGKEAITFNLYQSSRYSANYNDMTANRIDVIDLACKKYSQEVLGFYDVIVSGNLTPYYDPIVSTTSSPLTPFGNSDFLLEEVDAFIALEDDSTSPKVDQSYVDTKGDILLLGAFLNDDQSLPPPNQGNYLPQVRKELKICEAKTDKSSIDEPPERSVNPKVYDVIKNEVLKLLDAELIYPISDSPWVSPVHCVRKTGDFTIVKNEENELILTHLVTGWRVCINYQKLNEATRKDHFPLPFMDQMLERLAGKEYYCFLRLFLNSHRSKRSRKNHIHLSICNVCLPLQAFWVMQCTGHVSEVYDGYISGHDRKTMEVFMDGFSVFGNSFQTCLSHLEKMLKRCEGTNLCLNWQKSHFMVIEGIVLGYKISKDGIEVDKAKVDVIAKLPHSTTVKGIRSFLGHSYLIMNKSIMYTDHSTLKYLFAKKDSKARLFHWVLLLQDFIFKVIDTKGAENLVADHLSRLENQHQNMLDPKEINESFPLETLNLVSSHGNSSTLWFADFANYHAENFVVKGMSSQQKNKLFNDVKHYFWDNPFLFKIYVDQVIRRCVQGQESIDILKACHYGPSEGHHGPNYTAKKIWNPPAIISDRGMHFCNDQFAKVMLKFGGTRRLATPYDPQTSGKVETEDFSSNLKSYWSGPFTVSHVFPYGTVELSQLDRANFKVNGHRLKHYFGEDIPKMVVPGLQTFPKNQ</sequence>
<evidence type="ECO:0000256" key="2">
    <source>
        <dbReference type="ARBA" id="ARBA00022679"/>
    </source>
</evidence>
<dbReference type="InterPro" id="IPR036397">
    <property type="entry name" value="RNaseH_sf"/>
</dbReference>
<dbReference type="CDD" id="cd00303">
    <property type="entry name" value="retropepsin_like"/>
    <property type="match status" value="1"/>
</dbReference>
<dbReference type="GO" id="GO:0015074">
    <property type="term" value="P:DNA integration"/>
    <property type="evidence" value="ECO:0007669"/>
    <property type="project" value="InterPro"/>
</dbReference>
<feature type="region of interest" description="Disordered" evidence="8">
    <location>
        <begin position="403"/>
        <end position="422"/>
    </location>
</feature>
<dbReference type="InterPro" id="IPR021109">
    <property type="entry name" value="Peptidase_aspartic_dom_sf"/>
</dbReference>
<dbReference type="GO" id="GO:0003676">
    <property type="term" value="F:nucleic acid binding"/>
    <property type="evidence" value="ECO:0007669"/>
    <property type="project" value="InterPro"/>
</dbReference>
<dbReference type="GO" id="GO:0003964">
    <property type="term" value="F:RNA-directed DNA polymerase activity"/>
    <property type="evidence" value="ECO:0007669"/>
    <property type="project" value="UniProtKB-KW"/>
</dbReference>
<proteinExistence type="predicted"/>
<keyword evidence="2" id="KW-0808">Transferase</keyword>
<dbReference type="CDD" id="cd01647">
    <property type="entry name" value="RT_LTR"/>
    <property type="match status" value="1"/>
</dbReference>
<organism evidence="10">
    <name type="scientific">Tanacetum cinerariifolium</name>
    <name type="common">Dalmatian daisy</name>
    <name type="synonym">Chrysanthemum cinerariifolium</name>
    <dbReference type="NCBI Taxonomy" id="118510"/>
    <lineage>
        <taxon>Eukaryota</taxon>
        <taxon>Viridiplantae</taxon>
        <taxon>Streptophyta</taxon>
        <taxon>Embryophyta</taxon>
        <taxon>Tracheophyta</taxon>
        <taxon>Spermatophyta</taxon>
        <taxon>Magnoliopsida</taxon>
        <taxon>eudicotyledons</taxon>
        <taxon>Gunneridae</taxon>
        <taxon>Pentapetalae</taxon>
        <taxon>asterids</taxon>
        <taxon>campanulids</taxon>
        <taxon>Asterales</taxon>
        <taxon>Asteraceae</taxon>
        <taxon>Asteroideae</taxon>
        <taxon>Anthemideae</taxon>
        <taxon>Anthemidinae</taxon>
        <taxon>Tanacetum</taxon>
    </lineage>
</organism>
<dbReference type="PANTHER" id="PTHR24559:SF444">
    <property type="entry name" value="REVERSE TRANSCRIPTASE DOMAIN-CONTAINING PROTEIN"/>
    <property type="match status" value="1"/>
</dbReference>
<dbReference type="PANTHER" id="PTHR24559">
    <property type="entry name" value="TRANSPOSON TY3-I GAG-POL POLYPROTEIN"/>
    <property type="match status" value="1"/>
</dbReference>
<evidence type="ECO:0000256" key="5">
    <source>
        <dbReference type="ARBA" id="ARBA00022759"/>
    </source>
</evidence>
<keyword evidence="3" id="KW-0548">Nucleotidyltransferase</keyword>
<gene>
    <name evidence="10" type="ORF">Tci_363230</name>
</gene>
<dbReference type="InterPro" id="IPR041373">
    <property type="entry name" value="RT_RNaseH"/>
</dbReference>
<evidence type="ECO:0000256" key="7">
    <source>
        <dbReference type="ARBA" id="ARBA00022918"/>
    </source>
</evidence>
<dbReference type="GO" id="GO:0004519">
    <property type="term" value="F:endonuclease activity"/>
    <property type="evidence" value="ECO:0007669"/>
    <property type="project" value="UniProtKB-KW"/>
</dbReference>
<evidence type="ECO:0000313" key="10">
    <source>
        <dbReference type="EMBL" id="GEX91255.1"/>
    </source>
</evidence>
<dbReference type="InterPro" id="IPR001584">
    <property type="entry name" value="Integrase_cat-core"/>
</dbReference>
<dbReference type="SUPFAM" id="SSF56672">
    <property type="entry name" value="DNA/RNA polymerases"/>
    <property type="match status" value="1"/>
</dbReference>
<comment type="caution">
    <text evidence="10">The sequence shown here is derived from an EMBL/GenBank/DDBJ whole genome shotgun (WGS) entry which is preliminary data.</text>
</comment>
<reference evidence="10" key="1">
    <citation type="journal article" date="2019" name="Sci. Rep.">
        <title>Draft genome of Tanacetum cinerariifolium, the natural source of mosquito coil.</title>
        <authorList>
            <person name="Yamashiro T."/>
            <person name="Shiraishi A."/>
            <person name="Satake H."/>
            <person name="Nakayama K."/>
        </authorList>
    </citation>
    <scope>NUCLEOTIDE SEQUENCE</scope>
</reference>